<sequence length="171" mass="17560">MKNSKGFTLIELVVVIVILGILAAVALPRFIDTTKDAHESAVRGAGGALASAVLLVRAQWEVNRSKGVTTPNINVAGFGANNVDVNVSGWPVGIDDGTTLGSASDCVDIWNNVLQGSAPSVATATGSDYQAGLAGQVCTYTYQRDPSAAGVADDLIVYDAANGTVTTTYVE</sequence>
<dbReference type="Proteomes" id="UP000185841">
    <property type="component" value="Unassembled WGS sequence"/>
</dbReference>
<keyword evidence="5 6" id="KW-0472">Membrane</keyword>
<evidence type="ECO:0000256" key="4">
    <source>
        <dbReference type="ARBA" id="ARBA00022989"/>
    </source>
</evidence>
<proteinExistence type="predicted"/>
<keyword evidence="4 6" id="KW-1133">Transmembrane helix</keyword>
<dbReference type="NCBIfam" id="TIGR02532">
    <property type="entry name" value="IV_pilin_GFxxxE"/>
    <property type="match status" value="1"/>
</dbReference>
<name>A0A1N6P095_AQUAC</name>
<dbReference type="EMBL" id="FTMP01000001">
    <property type="protein sequence ID" value="SIP97657.1"/>
    <property type="molecule type" value="Genomic_DNA"/>
</dbReference>
<evidence type="ECO:0000256" key="5">
    <source>
        <dbReference type="ARBA" id="ARBA00023136"/>
    </source>
</evidence>
<dbReference type="PANTHER" id="PTHR30093">
    <property type="entry name" value="GENERAL SECRETION PATHWAY PROTEIN G"/>
    <property type="match status" value="1"/>
</dbReference>
<dbReference type="PANTHER" id="PTHR30093:SF44">
    <property type="entry name" value="TYPE II SECRETION SYSTEM CORE PROTEIN G"/>
    <property type="match status" value="1"/>
</dbReference>
<dbReference type="PROSITE" id="PS00409">
    <property type="entry name" value="PROKAR_NTER_METHYL"/>
    <property type="match status" value="1"/>
</dbReference>
<dbReference type="InterPro" id="IPR045584">
    <property type="entry name" value="Pilin-like"/>
</dbReference>
<evidence type="ECO:0000256" key="6">
    <source>
        <dbReference type="SAM" id="Phobius"/>
    </source>
</evidence>
<dbReference type="Gene3D" id="3.30.700.10">
    <property type="entry name" value="Glycoprotein, Type 4 Pilin"/>
    <property type="match status" value="1"/>
</dbReference>
<protein>
    <submittedName>
        <fullName evidence="7">Prepilin-type N-terminal cleavage/methylation domain-containing protein</fullName>
    </submittedName>
</protein>
<dbReference type="Pfam" id="PF07963">
    <property type="entry name" value="N_methyl"/>
    <property type="match status" value="1"/>
</dbReference>
<dbReference type="InterPro" id="IPR012902">
    <property type="entry name" value="N_methyl_site"/>
</dbReference>
<dbReference type="SUPFAM" id="SSF54523">
    <property type="entry name" value="Pili subunits"/>
    <property type="match status" value="1"/>
</dbReference>
<organism evidence="7 8">
    <name type="scientific">Aquipseudomonas alcaligenes</name>
    <name type="common">Pseudomonas alcaligenes</name>
    <dbReference type="NCBI Taxonomy" id="43263"/>
    <lineage>
        <taxon>Bacteria</taxon>
        <taxon>Pseudomonadati</taxon>
        <taxon>Pseudomonadota</taxon>
        <taxon>Gammaproteobacteria</taxon>
        <taxon>Pseudomonadales</taxon>
        <taxon>Pseudomonadaceae</taxon>
        <taxon>Aquipseudomonas</taxon>
    </lineage>
</organism>
<dbReference type="RefSeq" id="WP_076424056.1">
    <property type="nucleotide sequence ID" value="NZ_FTMP01000001.1"/>
</dbReference>
<reference evidence="7 8" key="1">
    <citation type="submission" date="2017-01" db="EMBL/GenBank/DDBJ databases">
        <authorList>
            <person name="Mah S.A."/>
            <person name="Swanson W.J."/>
            <person name="Moy G.W."/>
            <person name="Vacquier V.D."/>
        </authorList>
    </citation>
    <scope>NUCLEOTIDE SEQUENCE [LARGE SCALE GENOMIC DNA]</scope>
    <source>
        <strain evidence="7 8">RU36E</strain>
    </source>
</reference>
<gene>
    <name evidence="7" type="ORF">SAMN05878282_101664</name>
</gene>
<evidence type="ECO:0000313" key="7">
    <source>
        <dbReference type="EMBL" id="SIP97657.1"/>
    </source>
</evidence>
<keyword evidence="2" id="KW-0488">Methylation</keyword>
<evidence type="ECO:0000256" key="2">
    <source>
        <dbReference type="ARBA" id="ARBA00022481"/>
    </source>
</evidence>
<comment type="subcellular location">
    <subcellularLocation>
        <location evidence="1">Membrane</location>
        <topology evidence="1">Single-pass membrane protein</topology>
    </subcellularLocation>
</comment>
<evidence type="ECO:0000256" key="1">
    <source>
        <dbReference type="ARBA" id="ARBA00004167"/>
    </source>
</evidence>
<evidence type="ECO:0000256" key="3">
    <source>
        <dbReference type="ARBA" id="ARBA00022692"/>
    </source>
</evidence>
<evidence type="ECO:0000313" key="8">
    <source>
        <dbReference type="Proteomes" id="UP000185841"/>
    </source>
</evidence>
<accession>A0A1N6P095</accession>
<dbReference type="AlphaFoldDB" id="A0A1N6P095"/>
<feature type="transmembrane region" description="Helical" evidence="6">
    <location>
        <begin position="6"/>
        <end position="27"/>
    </location>
</feature>
<dbReference type="GO" id="GO:0016020">
    <property type="term" value="C:membrane"/>
    <property type="evidence" value="ECO:0007669"/>
    <property type="project" value="UniProtKB-SubCell"/>
</dbReference>
<keyword evidence="3 6" id="KW-0812">Transmembrane</keyword>